<dbReference type="RefSeq" id="WP_111615765.1">
    <property type="nucleotide sequence ID" value="NZ_JAIQUM010000042.1"/>
</dbReference>
<evidence type="ECO:0000313" key="3">
    <source>
        <dbReference type="Proteomes" id="UP001165287"/>
    </source>
</evidence>
<sequence length="95" mass="10980">MKILLVVSSIAFPILMFFLQNHRKIFRMIFNITAVISTLIFGNIAATSIYQILIDNAVFMTTIHGIFLNPYFLITGGYLGVFIIYRLMVLTWDER</sequence>
<organism evidence="2 3">
    <name type="scientific">Metabacillus rhizolycopersici</name>
    <dbReference type="NCBI Taxonomy" id="2875709"/>
    <lineage>
        <taxon>Bacteria</taxon>
        <taxon>Bacillati</taxon>
        <taxon>Bacillota</taxon>
        <taxon>Bacilli</taxon>
        <taxon>Bacillales</taxon>
        <taxon>Bacillaceae</taxon>
        <taxon>Metabacillus</taxon>
    </lineage>
</organism>
<accession>A0ABS7UUL4</accession>
<dbReference type="EMBL" id="JAIQUM010000042">
    <property type="protein sequence ID" value="MBZ5751909.1"/>
    <property type="molecule type" value="Genomic_DNA"/>
</dbReference>
<keyword evidence="1" id="KW-0472">Membrane</keyword>
<keyword evidence="1" id="KW-0812">Transmembrane</keyword>
<dbReference type="Proteomes" id="UP001165287">
    <property type="component" value="Unassembled WGS sequence"/>
</dbReference>
<gene>
    <name evidence="2" type="ORF">K9V48_17055</name>
</gene>
<evidence type="ECO:0000313" key="2">
    <source>
        <dbReference type="EMBL" id="MBZ5751909.1"/>
    </source>
</evidence>
<feature type="transmembrane region" description="Helical" evidence="1">
    <location>
        <begin position="29"/>
        <end position="54"/>
    </location>
</feature>
<proteinExistence type="predicted"/>
<feature type="transmembrane region" description="Helical" evidence="1">
    <location>
        <begin position="66"/>
        <end position="88"/>
    </location>
</feature>
<evidence type="ECO:0000256" key="1">
    <source>
        <dbReference type="SAM" id="Phobius"/>
    </source>
</evidence>
<reference evidence="2" key="1">
    <citation type="submission" date="2024-05" db="EMBL/GenBank/DDBJ databases">
        <title>Metabacillus sp. nov., isolated from the rhizosphere soil of tomato plants.</title>
        <authorList>
            <person name="Ma R."/>
        </authorList>
    </citation>
    <scope>NUCLEOTIDE SEQUENCE</scope>
    <source>
        <strain evidence="2">DBTR6</strain>
    </source>
</reference>
<keyword evidence="3" id="KW-1185">Reference proteome</keyword>
<comment type="caution">
    <text evidence="2">The sequence shown here is derived from an EMBL/GenBank/DDBJ whole genome shotgun (WGS) entry which is preliminary data.</text>
</comment>
<protein>
    <submittedName>
        <fullName evidence="2">Transposase</fullName>
    </submittedName>
</protein>
<keyword evidence="1" id="KW-1133">Transmembrane helix</keyword>
<name>A0ABS7UUL4_9BACI</name>